<dbReference type="EMBL" id="CP012332">
    <property type="protein sequence ID" value="AKU91357.1"/>
    <property type="molecule type" value="Genomic_DNA"/>
</dbReference>
<dbReference type="InterPro" id="IPR012280">
    <property type="entry name" value="Semialdhyde_DH_dimer_dom"/>
</dbReference>
<dbReference type="Pfam" id="PF01118">
    <property type="entry name" value="Semialdhyde_dh"/>
    <property type="match status" value="1"/>
</dbReference>
<dbReference type="GO" id="GO:0046983">
    <property type="term" value="F:protein dimerization activity"/>
    <property type="evidence" value="ECO:0007669"/>
    <property type="project" value="InterPro"/>
</dbReference>
<dbReference type="Proteomes" id="UP000055590">
    <property type="component" value="Chromosome"/>
</dbReference>
<sequence>MASRSLTVAIVGAASAAGRELGPTLEERSFPFGELRLLGEGEAVGETLEVRGEEFEVAALDAAALRGCDIVFVMPGEKLEERVLAAARESGAAIIDANGGADARLIFPGINDEELEEVESAKGAVFALPTPAAAQLAAILLPLEAKAGVVRADVVCLEAVSVAGIPGMEELSMQTVSLLNGREPERGVFPHRIAFNAIPQVDDFLPGGDTVREKRIASDLGRLLGRQPPALSVTCVLVPVFYGATQAITLAAEKPIDAVAAREALAAAEELKVLDDTAMGVYPMPMLAVGEEEVLVGRVRDTAAGLSLVSVADGLRWGTVVPMVRLAELLRERGLV</sequence>
<dbReference type="PANTHER" id="PTHR46278:SF2">
    <property type="entry name" value="ASPARTATE-SEMIALDEHYDE DEHYDROGENASE"/>
    <property type="match status" value="1"/>
</dbReference>
<dbReference type="CDD" id="cd17894">
    <property type="entry name" value="ASADH_USG1_N"/>
    <property type="match status" value="1"/>
</dbReference>
<dbReference type="KEGG" id="vin:AKJ08_1744"/>
<organism evidence="3 4">
    <name type="scientific">Vulgatibacter incomptus</name>
    <dbReference type="NCBI Taxonomy" id="1391653"/>
    <lineage>
        <taxon>Bacteria</taxon>
        <taxon>Pseudomonadati</taxon>
        <taxon>Myxococcota</taxon>
        <taxon>Myxococcia</taxon>
        <taxon>Myxococcales</taxon>
        <taxon>Cystobacterineae</taxon>
        <taxon>Vulgatibacteraceae</taxon>
        <taxon>Vulgatibacter</taxon>
    </lineage>
</organism>
<evidence type="ECO:0000259" key="2">
    <source>
        <dbReference type="SMART" id="SM00859"/>
    </source>
</evidence>
<evidence type="ECO:0000256" key="1">
    <source>
        <dbReference type="ARBA" id="ARBA00010584"/>
    </source>
</evidence>
<dbReference type="SMART" id="SM00859">
    <property type="entry name" value="Semialdhyde_dh"/>
    <property type="match status" value="1"/>
</dbReference>
<feature type="domain" description="Semialdehyde dehydrogenase NAD-binding" evidence="2">
    <location>
        <begin position="7"/>
        <end position="118"/>
    </location>
</feature>
<dbReference type="OrthoDB" id="9805684at2"/>
<dbReference type="RefSeq" id="WP_050725679.1">
    <property type="nucleotide sequence ID" value="NZ_CP012332.1"/>
</dbReference>
<dbReference type="GO" id="GO:0008652">
    <property type="term" value="P:amino acid biosynthetic process"/>
    <property type="evidence" value="ECO:0007669"/>
    <property type="project" value="InterPro"/>
</dbReference>
<protein>
    <submittedName>
        <fullName evidence="3">Aspartate-semialdehyde dehydrogenase</fullName>
    </submittedName>
</protein>
<dbReference type="Gene3D" id="3.30.360.10">
    <property type="entry name" value="Dihydrodipicolinate Reductase, domain 2"/>
    <property type="match status" value="1"/>
</dbReference>
<reference evidence="3 4" key="1">
    <citation type="submission" date="2015-08" db="EMBL/GenBank/DDBJ databases">
        <authorList>
            <person name="Babu N.S."/>
            <person name="Beckwith C.J."/>
            <person name="Beseler K.G."/>
            <person name="Brison A."/>
            <person name="Carone J.V."/>
            <person name="Caskin T.P."/>
            <person name="Diamond M."/>
            <person name="Durham M.E."/>
            <person name="Foxe J.M."/>
            <person name="Go M."/>
            <person name="Henderson B.A."/>
            <person name="Jones I.B."/>
            <person name="McGettigan J.A."/>
            <person name="Micheletti S.J."/>
            <person name="Nasrallah M.E."/>
            <person name="Ortiz D."/>
            <person name="Piller C.R."/>
            <person name="Privatt S.R."/>
            <person name="Schneider S.L."/>
            <person name="Sharp S."/>
            <person name="Smith T.C."/>
            <person name="Stanton J.D."/>
            <person name="Ullery H.E."/>
            <person name="Wilson R.J."/>
            <person name="Serrano M.G."/>
            <person name="Buck G."/>
            <person name="Lee V."/>
            <person name="Wang Y."/>
            <person name="Carvalho R."/>
            <person name="Voegtly L."/>
            <person name="Shi R."/>
            <person name="Duckworth R."/>
            <person name="Johnson A."/>
            <person name="Loviza R."/>
            <person name="Walstead R."/>
            <person name="Shah Z."/>
            <person name="Kiflezghi M."/>
            <person name="Wade K."/>
            <person name="Ball S.L."/>
            <person name="Bradley K.W."/>
            <person name="Asai D.J."/>
            <person name="Bowman C.A."/>
            <person name="Russell D.A."/>
            <person name="Pope W.H."/>
            <person name="Jacobs-Sera D."/>
            <person name="Hendrix R.W."/>
            <person name="Hatfull G.F."/>
        </authorList>
    </citation>
    <scope>NUCLEOTIDE SEQUENCE [LARGE SCALE GENOMIC DNA]</scope>
    <source>
        <strain evidence="3 4">DSM 27710</strain>
    </source>
</reference>
<dbReference type="Gene3D" id="3.40.50.720">
    <property type="entry name" value="NAD(P)-binding Rossmann-like Domain"/>
    <property type="match status" value="1"/>
</dbReference>
<dbReference type="PIRSF" id="PIRSF000148">
    <property type="entry name" value="ASA_dh"/>
    <property type="match status" value="1"/>
</dbReference>
<dbReference type="AlphaFoldDB" id="A0A0K1PCX8"/>
<comment type="similarity">
    <text evidence="1">Belongs to the aspartate-semialdehyde dehydrogenase family.</text>
</comment>
<dbReference type="SUPFAM" id="SSF51735">
    <property type="entry name" value="NAD(P)-binding Rossmann-fold domains"/>
    <property type="match status" value="1"/>
</dbReference>
<dbReference type="STRING" id="1391653.AKJ08_1744"/>
<keyword evidence="4" id="KW-1185">Reference proteome</keyword>
<dbReference type="SUPFAM" id="SSF55347">
    <property type="entry name" value="Glyceraldehyde-3-phosphate dehydrogenase-like, C-terminal domain"/>
    <property type="match status" value="1"/>
</dbReference>
<proteinExistence type="inferred from homology"/>
<dbReference type="CDD" id="cd18129">
    <property type="entry name" value="ASADH_C_USG1_like"/>
    <property type="match status" value="1"/>
</dbReference>
<evidence type="ECO:0000313" key="3">
    <source>
        <dbReference type="EMBL" id="AKU91357.1"/>
    </source>
</evidence>
<dbReference type="GO" id="GO:0016620">
    <property type="term" value="F:oxidoreductase activity, acting on the aldehyde or oxo group of donors, NAD or NADP as acceptor"/>
    <property type="evidence" value="ECO:0007669"/>
    <property type="project" value="InterPro"/>
</dbReference>
<dbReference type="PANTHER" id="PTHR46278">
    <property type="entry name" value="DEHYDROGENASE, PUTATIVE-RELATED"/>
    <property type="match status" value="1"/>
</dbReference>
<dbReference type="InterPro" id="IPR036291">
    <property type="entry name" value="NAD(P)-bd_dom_sf"/>
</dbReference>
<evidence type="ECO:0000313" key="4">
    <source>
        <dbReference type="Proteomes" id="UP000055590"/>
    </source>
</evidence>
<dbReference type="Pfam" id="PF02774">
    <property type="entry name" value="Semialdhyde_dhC"/>
    <property type="match status" value="1"/>
</dbReference>
<dbReference type="InterPro" id="IPR000534">
    <property type="entry name" value="Semialdehyde_DH_NAD-bd"/>
</dbReference>
<gene>
    <name evidence="3" type="ORF">AKJ08_1744</name>
</gene>
<accession>A0A0K1PCX8</accession>
<dbReference type="GO" id="GO:0051287">
    <property type="term" value="F:NAD binding"/>
    <property type="evidence" value="ECO:0007669"/>
    <property type="project" value="InterPro"/>
</dbReference>
<name>A0A0K1PCX8_9BACT</name>